<reference evidence="3" key="2">
    <citation type="submission" date="2016-06" db="EMBL/GenBank/DDBJ databases">
        <title>The genome of a short-lived fish provides insights into sex chromosome evolution and the genetic control of aging.</title>
        <authorList>
            <person name="Reichwald K."/>
            <person name="Felder M."/>
            <person name="Petzold A."/>
            <person name="Koch P."/>
            <person name="Groth M."/>
            <person name="Platzer M."/>
        </authorList>
    </citation>
    <scope>NUCLEOTIDE SEQUENCE</scope>
    <source>
        <tissue evidence="3">Brain</tissue>
    </source>
</reference>
<protein>
    <recommendedName>
        <fullName evidence="2">DUF6589 domain-containing protein</fullName>
    </recommendedName>
</protein>
<reference evidence="3" key="1">
    <citation type="submission" date="2016-05" db="EMBL/GenBank/DDBJ databases">
        <authorList>
            <person name="Lavstsen T."/>
            <person name="Jespersen J.S."/>
        </authorList>
    </citation>
    <scope>NUCLEOTIDE SEQUENCE</scope>
    <source>
        <tissue evidence="3">Brain</tissue>
    </source>
</reference>
<dbReference type="Pfam" id="PF20231">
    <property type="entry name" value="DUF6589"/>
    <property type="match status" value="1"/>
</dbReference>
<evidence type="ECO:0000313" key="3">
    <source>
        <dbReference type="EMBL" id="SBP69519.1"/>
    </source>
</evidence>
<evidence type="ECO:0000259" key="2">
    <source>
        <dbReference type="Pfam" id="PF20231"/>
    </source>
</evidence>
<feature type="region of interest" description="Disordered" evidence="1">
    <location>
        <begin position="89"/>
        <end position="113"/>
    </location>
</feature>
<accession>A0A1A8BQR3</accession>
<name>A0A1A8BQR3_NOTKA</name>
<gene>
    <name evidence="3" type="primary">BRAFLDRAFT_72851</name>
</gene>
<proteinExistence type="predicted"/>
<sequence>MASNINDFCRFCMKNMRISGVLGHCTTLFDKNKKPPSIPDRLLLVGLEIKKRSGKSNRVCRGCVSTLSGVEKYLPLYWRWVENEKDDESCARESATNSEKRNREPSPPKTPRALKRFCHKATSPGINNVRRSINAAITKQNVCDTEESTIVEHITNRKWAAAAKLIMNHKDLTQEVKKNILSLLENECKTICNPNNNFILWRSSPEDLKSFSFDKLESDLQRLSPLLFSIFATICNNSSPVICAASAIALRGRQPRLSAFAHYLNCVLLYGGAKKAVFDRLSKLAITTAHTNAIGKQKELANTCGDSLFLLKRLNESFLTLETERHRNVGLREDKKAMSPSRKPELIPTDVFLSTEELQLSEEELECSEEKATEEENIISVLLPESQPTPPNTYSIIMDNLDFFMHAHHQSTLHSNRSIHWIHHIAVQDRIPTHHLANDIPLLDLQQYNLTMSLPGHETQTYMRREFIVIGSRILTQYLAVFKSFRNVVVHHIPHQYSEEMAQPSTDHPLGLIFKNENKTTDLSEVLQEIQHKYAPKGPDGVSKILVGGDRLTEANCRNIQCAFADGNTNEERLEGMVFKFEDWHAIRVLFEIHYKVFFSGKSGKDHGTLCANMTKLSCDNAQKETHLLQSSSFVMCFNNNCTTFHYRVTPCKSGL</sequence>
<dbReference type="AlphaFoldDB" id="A0A1A8BQR3"/>
<evidence type="ECO:0000256" key="1">
    <source>
        <dbReference type="SAM" id="MobiDB-lite"/>
    </source>
</evidence>
<dbReference type="InterPro" id="IPR046496">
    <property type="entry name" value="DUF6589"/>
</dbReference>
<organism evidence="3">
    <name type="scientific">Nothobranchius kadleci</name>
    <name type="common">African annual killifish</name>
    <dbReference type="NCBI Taxonomy" id="1051664"/>
    <lineage>
        <taxon>Eukaryota</taxon>
        <taxon>Metazoa</taxon>
        <taxon>Chordata</taxon>
        <taxon>Craniata</taxon>
        <taxon>Vertebrata</taxon>
        <taxon>Euteleostomi</taxon>
        <taxon>Actinopterygii</taxon>
        <taxon>Neopterygii</taxon>
        <taxon>Teleostei</taxon>
        <taxon>Neoteleostei</taxon>
        <taxon>Acanthomorphata</taxon>
        <taxon>Ovalentaria</taxon>
        <taxon>Atherinomorphae</taxon>
        <taxon>Cyprinodontiformes</taxon>
        <taxon>Nothobranchiidae</taxon>
        <taxon>Nothobranchius</taxon>
    </lineage>
</organism>
<dbReference type="EMBL" id="HADZ01005578">
    <property type="protein sequence ID" value="SBP69519.1"/>
    <property type="molecule type" value="Transcribed_RNA"/>
</dbReference>
<feature type="domain" description="DUF6589" evidence="2">
    <location>
        <begin position="454"/>
        <end position="623"/>
    </location>
</feature>